<evidence type="ECO:0000313" key="2">
    <source>
        <dbReference type="Proteomes" id="UP000184671"/>
    </source>
</evidence>
<dbReference type="Proteomes" id="UP000184671">
    <property type="component" value="Unassembled WGS sequence"/>
</dbReference>
<dbReference type="RefSeq" id="WP_074369204.1">
    <property type="nucleotide sequence ID" value="NZ_FMID01000021.1"/>
</dbReference>
<dbReference type="OrthoDB" id="110332at2157"/>
<organism evidence="1 2">
    <name type="scientific">Methanoculleus chikugoensis</name>
    <dbReference type="NCBI Taxonomy" id="118126"/>
    <lineage>
        <taxon>Archaea</taxon>
        <taxon>Methanobacteriati</taxon>
        <taxon>Methanobacteriota</taxon>
        <taxon>Stenosarchaea group</taxon>
        <taxon>Methanomicrobia</taxon>
        <taxon>Methanomicrobiales</taxon>
        <taxon>Methanomicrobiaceae</taxon>
        <taxon>Methanoculleus</taxon>
    </lineage>
</organism>
<protein>
    <submittedName>
        <fullName evidence="1">Uncharacterized protein</fullName>
    </submittedName>
</protein>
<dbReference type="EMBL" id="FMID01000021">
    <property type="protein sequence ID" value="SCL74914.1"/>
    <property type="molecule type" value="Genomic_DNA"/>
</dbReference>
<gene>
    <name evidence="1" type="ORF">L21_0801</name>
</gene>
<accession>A0A1M4MJ22</accession>
<name>A0A1M4MJ22_9EURY</name>
<evidence type="ECO:0000313" key="1">
    <source>
        <dbReference type="EMBL" id="SCL74914.1"/>
    </source>
</evidence>
<sequence>MGRVLLPFAALVFCRGALAHMPGTGAAPGADSGYAVLLKGGGNEEIPVCALMVCTGNRLRSTKLMEC</sequence>
<dbReference type="STRING" id="118126.L21_0801"/>
<proteinExistence type="predicted"/>
<dbReference type="AlphaFoldDB" id="A0A1M4MJ22"/>
<reference evidence="1 2" key="1">
    <citation type="submission" date="2016-08" db="EMBL/GenBank/DDBJ databases">
        <authorList>
            <person name="Seilhamer J.J."/>
        </authorList>
    </citation>
    <scope>NUCLEOTIDE SEQUENCE [LARGE SCALE GENOMIC DNA]</scope>
    <source>
        <strain evidence="1">L21-II-0</strain>
    </source>
</reference>